<comment type="caution">
    <text evidence="5">The sequence shown here is derived from an EMBL/GenBank/DDBJ whole genome shotgun (WGS) entry which is preliminary data.</text>
</comment>
<proteinExistence type="predicted"/>
<accession>A0ABV8TWJ5</accession>
<dbReference type="InterPro" id="IPR029000">
    <property type="entry name" value="Cyclophilin-like_dom_sf"/>
</dbReference>
<keyword evidence="1" id="KW-0547">Nucleotide-binding</keyword>
<evidence type="ECO:0000313" key="5">
    <source>
        <dbReference type="EMBL" id="MFC4334820.1"/>
    </source>
</evidence>
<dbReference type="SMART" id="SM00797">
    <property type="entry name" value="AHS2"/>
    <property type="match status" value="1"/>
</dbReference>
<sequence>MSFIEVLREGALTTCQDGGRPGYAHLGVPASGAADRASWKLANQLAGNATDLCVLETTLNGCTVRTDRTVAAVVGGAPCPVTVNRQPQPWGQPLTLHPGDVLDVGVPERGVRSYVAFSGGLFPRKTSLGSHSTCLLSGLGPSPLRSGEKVPLGPNPFRLPLPTQWPAPWPGIDEDLVMRLYLGPRHDWLTPEAMELLHHGSWRVSEHSNRIGLRLDGPAVETAEKGELPSEGVVTGALQIPPSGQPVVFGADHPTTGGYPIVGVVDDRGIAAAAQAKPGTKVRFSVIDVPQWAERG</sequence>
<name>A0ABV8TWJ5_9ACTN</name>
<feature type="domain" description="Carboxyltransferase" evidence="4">
    <location>
        <begin position="25"/>
        <end position="295"/>
    </location>
</feature>
<organism evidence="5 6">
    <name type="scientific">Salininema proteolyticum</name>
    <dbReference type="NCBI Taxonomy" id="1607685"/>
    <lineage>
        <taxon>Bacteria</taxon>
        <taxon>Bacillati</taxon>
        <taxon>Actinomycetota</taxon>
        <taxon>Actinomycetes</taxon>
        <taxon>Glycomycetales</taxon>
        <taxon>Glycomycetaceae</taxon>
        <taxon>Salininema</taxon>
    </lineage>
</organism>
<dbReference type="InterPro" id="IPR052708">
    <property type="entry name" value="PxpC"/>
</dbReference>
<dbReference type="Gene3D" id="2.40.100.10">
    <property type="entry name" value="Cyclophilin-like"/>
    <property type="match status" value="1"/>
</dbReference>
<evidence type="ECO:0000256" key="1">
    <source>
        <dbReference type="ARBA" id="ARBA00022741"/>
    </source>
</evidence>
<keyword evidence="2" id="KW-0378">Hydrolase</keyword>
<gene>
    <name evidence="5" type="ORF">ACFPET_06380</name>
</gene>
<evidence type="ECO:0000256" key="2">
    <source>
        <dbReference type="ARBA" id="ARBA00022801"/>
    </source>
</evidence>
<dbReference type="SUPFAM" id="SSF50891">
    <property type="entry name" value="Cyclophilin-like"/>
    <property type="match status" value="1"/>
</dbReference>
<dbReference type="PANTHER" id="PTHR43309:SF3">
    <property type="entry name" value="5-OXOPROLINASE SUBUNIT C"/>
    <property type="match status" value="1"/>
</dbReference>
<dbReference type="PANTHER" id="PTHR43309">
    <property type="entry name" value="5-OXOPROLINASE SUBUNIT C"/>
    <property type="match status" value="1"/>
</dbReference>
<keyword evidence="3" id="KW-0067">ATP-binding</keyword>
<evidence type="ECO:0000259" key="4">
    <source>
        <dbReference type="SMART" id="SM00797"/>
    </source>
</evidence>
<keyword evidence="6" id="KW-1185">Reference proteome</keyword>
<dbReference type="Proteomes" id="UP001595823">
    <property type="component" value="Unassembled WGS sequence"/>
</dbReference>
<reference evidence="6" key="1">
    <citation type="journal article" date="2019" name="Int. J. Syst. Evol. Microbiol.">
        <title>The Global Catalogue of Microorganisms (GCM) 10K type strain sequencing project: providing services to taxonomists for standard genome sequencing and annotation.</title>
        <authorList>
            <consortium name="The Broad Institute Genomics Platform"/>
            <consortium name="The Broad Institute Genome Sequencing Center for Infectious Disease"/>
            <person name="Wu L."/>
            <person name="Ma J."/>
        </authorList>
    </citation>
    <scope>NUCLEOTIDE SEQUENCE [LARGE SCALE GENOMIC DNA]</scope>
    <source>
        <strain evidence="6">IBRC-M 10908</strain>
    </source>
</reference>
<dbReference type="EMBL" id="JBHSDK010000010">
    <property type="protein sequence ID" value="MFC4334820.1"/>
    <property type="molecule type" value="Genomic_DNA"/>
</dbReference>
<dbReference type="NCBIfam" id="TIGR00724">
    <property type="entry name" value="urea_amlyse_rel"/>
    <property type="match status" value="1"/>
</dbReference>
<evidence type="ECO:0000256" key="3">
    <source>
        <dbReference type="ARBA" id="ARBA00022840"/>
    </source>
</evidence>
<dbReference type="Pfam" id="PF02626">
    <property type="entry name" value="CT_A_B"/>
    <property type="match status" value="1"/>
</dbReference>
<dbReference type="RefSeq" id="WP_380618891.1">
    <property type="nucleotide sequence ID" value="NZ_JBHSDK010000010.1"/>
</dbReference>
<dbReference type="InterPro" id="IPR003778">
    <property type="entry name" value="CT_A_B"/>
</dbReference>
<protein>
    <submittedName>
        <fullName evidence="5">Biotin-dependent carboxyltransferase family protein</fullName>
    </submittedName>
</protein>
<evidence type="ECO:0000313" key="6">
    <source>
        <dbReference type="Proteomes" id="UP001595823"/>
    </source>
</evidence>